<dbReference type="STRING" id="1332264.BW730_09045"/>
<evidence type="ECO:0000313" key="3">
    <source>
        <dbReference type="Proteomes" id="UP000188145"/>
    </source>
</evidence>
<feature type="transmembrane region" description="Helical" evidence="1">
    <location>
        <begin position="127"/>
        <end position="143"/>
    </location>
</feature>
<dbReference type="RefSeq" id="WP_077685945.1">
    <property type="nucleotide sequence ID" value="NZ_CP019606.1"/>
</dbReference>
<dbReference type="OrthoDB" id="3728574at2"/>
<organism evidence="2 3">
    <name type="scientific">Tessaracoccus aquimaris</name>
    <dbReference type="NCBI Taxonomy" id="1332264"/>
    <lineage>
        <taxon>Bacteria</taxon>
        <taxon>Bacillati</taxon>
        <taxon>Actinomycetota</taxon>
        <taxon>Actinomycetes</taxon>
        <taxon>Propionibacteriales</taxon>
        <taxon>Propionibacteriaceae</taxon>
        <taxon>Tessaracoccus</taxon>
    </lineage>
</organism>
<dbReference type="Proteomes" id="UP000188145">
    <property type="component" value="Chromosome"/>
</dbReference>
<reference evidence="3" key="1">
    <citation type="submission" date="2017-02" db="EMBL/GenBank/DDBJ databases">
        <title>Tessaracoccus aquaemaris sp. nov., isolated from the intestine of a Korean rockfish, Sebastes schlegelii, in a marine aquaculture pond.</title>
        <authorList>
            <person name="Tak E.J."/>
            <person name="Bae J.-W."/>
        </authorList>
    </citation>
    <scope>NUCLEOTIDE SEQUENCE [LARGE SCALE GENOMIC DNA]</scope>
    <source>
        <strain evidence="3">NSG39</strain>
    </source>
</reference>
<keyword evidence="1" id="KW-1133">Transmembrane helix</keyword>
<evidence type="ECO:0000313" key="2">
    <source>
        <dbReference type="EMBL" id="AQP47618.1"/>
    </source>
</evidence>
<keyword evidence="3" id="KW-1185">Reference proteome</keyword>
<gene>
    <name evidence="2" type="ORF">BW730_09045</name>
</gene>
<keyword evidence="1" id="KW-0472">Membrane</keyword>
<proteinExistence type="predicted"/>
<name>A0A1Q2CNC8_9ACTN</name>
<accession>A0A1Q2CNC8</accession>
<keyword evidence="1" id="KW-0812">Transmembrane</keyword>
<protein>
    <submittedName>
        <fullName evidence="2">Uncharacterized protein</fullName>
    </submittedName>
</protein>
<dbReference type="AlphaFoldDB" id="A0A1Q2CNC8"/>
<dbReference type="KEGG" id="tes:BW730_09045"/>
<dbReference type="EMBL" id="CP019606">
    <property type="protein sequence ID" value="AQP47618.1"/>
    <property type="molecule type" value="Genomic_DNA"/>
</dbReference>
<evidence type="ECO:0000256" key="1">
    <source>
        <dbReference type="SAM" id="Phobius"/>
    </source>
</evidence>
<sequence>MESWPRVALNAPVGSLVGKKVAVGGLGPDGTSTVVYAHLLRRPHGVKVAITDTTKRSTVAGAASPTVEPGMTLGEVVLAHADVRPWTAAEVPGLKWKFGAHPQWNFVWVLLIVAALVAAVVSRQFVFAQWTFPLIAGFVGLKLQGRKKRDRKAVGQAYVVEGGRTIPPAEVFAMLPPSAVDPDAESLTPTDRVTLVREAYGKLRTDVAYRIENSALFDGASPATQRFEIALIAWDPDSPDASSLATEVEESFDAAREAAEAEGFAHLPETAQDTARRAHGATAMAMAATNPAERLAAATKAADLLRSLALYYLPSLDPAAPQLLAAPKEIEPAP</sequence>
<feature type="transmembrane region" description="Helical" evidence="1">
    <location>
        <begin position="104"/>
        <end position="121"/>
    </location>
</feature>